<protein>
    <recommendedName>
        <fullName evidence="6">Sodium/calcium exchanger membrane region domain-containing protein</fullName>
    </recommendedName>
</protein>
<dbReference type="EMBL" id="JAKZGS010000027">
    <property type="protein sequence ID" value="MCH7400089.1"/>
    <property type="molecule type" value="Genomic_DNA"/>
</dbReference>
<accession>A0ABS9UUI0</accession>
<evidence type="ECO:0000256" key="5">
    <source>
        <dbReference type="SAM" id="Phobius"/>
    </source>
</evidence>
<reference evidence="7" key="1">
    <citation type="submission" date="2022-03" db="EMBL/GenBank/DDBJ databases">
        <title>De novo assembled genomes of Belliella spp. (Cyclobacteriaceae) strains.</title>
        <authorList>
            <person name="Szabo A."/>
            <person name="Korponai K."/>
            <person name="Felfoldi T."/>
        </authorList>
    </citation>
    <scope>NUCLEOTIDE SEQUENCE</scope>
    <source>
        <strain evidence="7">DSM 107340</strain>
    </source>
</reference>
<keyword evidence="2 5" id="KW-0812">Transmembrane</keyword>
<evidence type="ECO:0000259" key="6">
    <source>
        <dbReference type="Pfam" id="PF01699"/>
    </source>
</evidence>
<sequence>MTIITAETSLSELVTSLLEAFKKNSDIAIGFLIGSNFFNILLILSIISFIQPISFN</sequence>
<keyword evidence="4 5" id="KW-0472">Membrane</keyword>
<feature type="transmembrane region" description="Helical" evidence="5">
    <location>
        <begin position="27"/>
        <end position="50"/>
    </location>
</feature>
<evidence type="ECO:0000256" key="4">
    <source>
        <dbReference type="ARBA" id="ARBA00023136"/>
    </source>
</evidence>
<dbReference type="Gene3D" id="1.20.1420.30">
    <property type="entry name" value="NCX, central ion-binding region"/>
    <property type="match status" value="1"/>
</dbReference>
<keyword evidence="3 5" id="KW-1133">Transmembrane helix</keyword>
<feature type="domain" description="Sodium/calcium exchanger membrane region" evidence="6">
    <location>
        <begin position="1"/>
        <end position="53"/>
    </location>
</feature>
<dbReference type="InterPro" id="IPR004837">
    <property type="entry name" value="NaCa_Exmemb"/>
</dbReference>
<evidence type="ECO:0000256" key="2">
    <source>
        <dbReference type="ARBA" id="ARBA00022692"/>
    </source>
</evidence>
<proteinExistence type="predicted"/>
<keyword evidence="8" id="KW-1185">Reference proteome</keyword>
<evidence type="ECO:0000313" key="8">
    <source>
        <dbReference type="Proteomes" id="UP001165488"/>
    </source>
</evidence>
<name>A0ABS9UUI0_9BACT</name>
<organism evidence="7 8">
    <name type="scientific">Belliella calami</name>
    <dbReference type="NCBI Taxonomy" id="2923436"/>
    <lineage>
        <taxon>Bacteria</taxon>
        <taxon>Pseudomonadati</taxon>
        <taxon>Bacteroidota</taxon>
        <taxon>Cytophagia</taxon>
        <taxon>Cytophagales</taxon>
        <taxon>Cyclobacteriaceae</taxon>
        <taxon>Belliella</taxon>
    </lineage>
</organism>
<evidence type="ECO:0000256" key="3">
    <source>
        <dbReference type="ARBA" id="ARBA00022989"/>
    </source>
</evidence>
<comment type="caution">
    <text evidence="7">The sequence shown here is derived from an EMBL/GenBank/DDBJ whole genome shotgun (WGS) entry which is preliminary data.</text>
</comment>
<dbReference type="Pfam" id="PF01699">
    <property type="entry name" value="Na_Ca_ex"/>
    <property type="match status" value="1"/>
</dbReference>
<comment type="subcellular location">
    <subcellularLocation>
        <location evidence="1">Membrane</location>
        <topology evidence="1">Multi-pass membrane protein</topology>
    </subcellularLocation>
</comment>
<evidence type="ECO:0000256" key="1">
    <source>
        <dbReference type="ARBA" id="ARBA00004141"/>
    </source>
</evidence>
<evidence type="ECO:0000313" key="7">
    <source>
        <dbReference type="EMBL" id="MCH7400089.1"/>
    </source>
</evidence>
<dbReference type="InterPro" id="IPR044880">
    <property type="entry name" value="NCX_ion-bd_dom_sf"/>
</dbReference>
<dbReference type="Proteomes" id="UP001165488">
    <property type="component" value="Unassembled WGS sequence"/>
</dbReference>
<gene>
    <name evidence="7" type="ORF">MM236_18990</name>
</gene>